<feature type="domain" description="Peptidase M50" evidence="14">
    <location>
        <begin position="9"/>
        <end position="114"/>
    </location>
</feature>
<evidence type="ECO:0000256" key="10">
    <source>
        <dbReference type="ARBA" id="ARBA00022989"/>
    </source>
</evidence>
<dbReference type="Pfam" id="PF02163">
    <property type="entry name" value="Peptidase_M50"/>
    <property type="match status" value="2"/>
</dbReference>
<dbReference type="GO" id="GO:0046872">
    <property type="term" value="F:metal ion binding"/>
    <property type="evidence" value="ECO:0007669"/>
    <property type="project" value="UniProtKB-KW"/>
</dbReference>
<dbReference type="GO" id="GO:0005886">
    <property type="term" value="C:plasma membrane"/>
    <property type="evidence" value="ECO:0007669"/>
    <property type="project" value="UniProtKB-SubCell"/>
</dbReference>
<keyword evidence="9" id="KW-0862">Zinc</keyword>
<sequence length="215" mass="23826">MSALTIIVYIIVLFLSVIIHEVAHGYAAEALGDPTARMMGRLTLNPFKHIDIVGSILLPLFLVIVHSPILLGWAKPVPFNPLNFKKHRKWGGALVALAGPSSNIVLALVFAIIIRISPLVGIEQSPFMVLSAMIVLLNIVLAIFNLLPAPPLDGHHVLFAILPNQYRWLKIILTRYSIVFFFIIFFIFWGSLEKLIMIIFKLLAGNSALLLLSGM</sequence>
<dbReference type="GO" id="GO:0006508">
    <property type="term" value="P:proteolysis"/>
    <property type="evidence" value="ECO:0007669"/>
    <property type="project" value="UniProtKB-KW"/>
</dbReference>
<keyword evidence="11" id="KW-0482">Metalloprotease</keyword>
<evidence type="ECO:0000256" key="8">
    <source>
        <dbReference type="ARBA" id="ARBA00022801"/>
    </source>
</evidence>
<feature type="domain" description="Peptidase M50" evidence="14">
    <location>
        <begin position="130"/>
        <end position="165"/>
    </location>
</feature>
<evidence type="ECO:0000313" key="15">
    <source>
        <dbReference type="EMBL" id="OGI83768.1"/>
    </source>
</evidence>
<organism evidence="15 16">
    <name type="scientific">Candidatus Nomurabacteria bacterium RIFCSPLOWO2_01_FULL_36_10b</name>
    <dbReference type="NCBI Taxonomy" id="1801766"/>
    <lineage>
        <taxon>Bacteria</taxon>
        <taxon>Candidatus Nomuraibacteriota</taxon>
    </lineage>
</organism>
<dbReference type="Proteomes" id="UP000179448">
    <property type="component" value="Unassembled WGS sequence"/>
</dbReference>
<comment type="cofactor">
    <cofactor evidence="1">
        <name>Zn(2+)</name>
        <dbReference type="ChEBI" id="CHEBI:29105"/>
    </cofactor>
</comment>
<evidence type="ECO:0000256" key="3">
    <source>
        <dbReference type="ARBA" id="ARBA00007931"/>
    </source>
</evidence>
<evidence type="ECO:0000313" key="16">
    <source>
        <dbReference type="Proteomes" id="UP000179448"/>
    </source>
</evidence>
<dbReference type="InterPro" id="IPR044537">
    <property type="entry name" value="Rip2-like"/>
</dbReference>
<comment type="caution">
    <text evidence="15">The sequence shown here is derived from an EMBL/GenBank/DDBJ whole genome shotgun (WGS) entry which is preliminary data.</text>
</comment>
<keyword evidence="8" id="KW-0378">Hydrolase</keyword>
<evidence type="ECO:0000256" key="2">
    <source>
        <dbReference type="ARBA" id="ARBA00004651"/>
    </source>
</evidence>
<evidence type="ECO:0000259" key="14">
    <source>
        <dbReference type="Pfam" id="PF02163"/>
    </source>
</evidence>
<comment type="similarity">
    <text evidence="3">Belongs to the peptidase M50B family.</text>
</comment>
<dbReference type="PANTHER" id="PTHR35864:SF1">
    <property type="entry name" value="ZINC METALLOPROTEASE YWHC-RELATED"/>
    <property type="match status" value="1"/>
</dbReference>
<dbReference type="CDD" id="cd06158">
    <property type="entry name" value="S2P-M50_like_1"/>
    <property type="match status" value="1"/>
</dbReference>
<evidence type="ECO:0000256" key="4">
    <source>
        <dbReference type="ARBA" id="ARBA00022475"/>
    </source>
</evidence>
<feature type="transmembrane region" description="Helical" evidence="13">
    <location>
        <begin position="168"/>
        <end position="189"/>
    </location>
</feature>
<feature type="transmembrane region" description="Helical" evidence="13">
    <location>
        <begin position="195"/>
        <end position="212"/>
    </location>
</feature>
<dbReference type="EMBL" id="MFUQ01000012">
    <property type="protein sequence ID" value="OGI83768.1"/>
    <property type="molecule type" value="Genomic_DNA"/>
</dbReference>
<keyword evidence="10 13" id="KW-1133">Transmembrane helix</keyword>
<dbReference type="InterPro" id="IPR052348">
    <property type="entry name" value="Metallopeptidase_M50B"/>
</dbReference>
<evidence type="ECO:0000256" key="7">
    <source>
        <dbReference type="ARBA" id="ARBA00022723"/>
    </source>
</evidence>
<name>A0A1F6WPF4_9BACT</name>
<gene>
    <name evidence="15" type="ORF">A2997_01075</name>
</gene>
<evidence type="ECO:0000256" key="12">
    <source>
        <dbReference type="ARBA" id="ARBA00023136"/>
    </source>
</evidence>
<keyword evidence="6 13" id="KW-0812">Transmembrane</keyword>
<comment type="subcellular location">
    <subcellularLocation>
        <location evidence="2">Cell membrane</location>
        <topology evidence="2">Multi-pass membrane protein</topology>
    </subcellularLocation>
</comment>
<protein>
    <recommendedName>
        <fullName evidence="14">Peptidase M50 domain-containing protein</fullName>
    </recommendedName>
</protein>
<dbReference type="GO" id="GO:0008237">
    <property type="term" value="F:metallopeptidase activity"/>
    <property type="evidence" value="ECO:0007669"/>
    <property type="project" value="UniProtKB-KW"/>
</dbReference>
<reference evidence="15 16" key="1">
    <citation type="journal article" date="2016" name="Nat. Commun.">
        <title>Thousands of microbial genomes shed light on interconnected biogeochemical processes in an aquifer system.</title>
        <authorList>
            <person name="Anantharaman K."/>
            <person name="Brown C.T."/>
            <person name="Hug L.A."/>
            <person name="Sharon I."/>
            <person name="Castelle C.J."/>
            <person name="Probst A.J."/>
            <person name="Thomas B.C."/>
            <person name="Singh A."/>
            <person name="Wilkins M.J."/>
            <person name="Karaoz U."/>
            <person name="Brodie E.L."/>
            <person name="Williams K.H."/>
            <person name="Hubbard S.S."/>
            <person name="Banfield J.F."/>
        </authorList>
    </citation>
    <scope>NUCLEOTIDE SEQUENCE [LARGE SCALE GENOMIC DNA]</scope>
</reference>
<proteinExistence type="inferred from homology"/>
<dbReference type="AlphaFoldDB" id="A0A1F6WPF4"/>
<dbReference type="PANTHER" id="PTHR35864">
    <property type="entry name" value="ZINC METALLOPROTEASE MJ0611-RELATED"/>
    <property type="match status" value="1"/>
</dbReference>
<keyword evidence="12 13" id="KW-0472">Membrane</keyword>
<evidence type="ECO:0000256" key="5">
    <source>
        <dbReference type="ARBA" id="ARBA00022670"/>
    </source>
</evidence>
<dbReference type="STRING" id="1801766.A2997_01075"/>
<keyword evidence="4" id="KW-1003">Cell membrane</keyword>
<feature type="transmembrane region" description="Helical" evidence="13">
    <location>
        <begin position="94"/>
        <end position="114"/>
    </location>
</feature>
<evidence type="ECO:0000256" key="11">
    <source>
        <dbReference type="ARBA" id="ARBA00023049"/>
    </source>
</evidence>
<keyword evidence="5" id="KW-0645">Protease</keyword>
<evidence type="ECO:0000256" key="9">
    <source>
        <dbReference type="ARBA" id="ARBA00022833"/>
    </source>
</evidence>
<feature type="transmembrane region" description="Helical" evidence="13">
    <location>
        <begin position="126"/>
        <end position="147"/>
    </location>
</feature>
<dbReference type="InterPro" id="IPR008915">
    <property type="entry name" value="Peptidase_M50"/>
</dbReference>
<evidence type="ECO:0000256" key="1">
    <source>
        <dbReference type="ARBA" id="ARBA00001947"/>
    </source>
</evidence>
<accession>A0A1F6WPF4</accession>
<evidence type="ECO:0000256" key="13">
    <source>
        <dbReference type="SAM" id="Phobius"/>
    </source>
</evidence>
<keyword evidence="7" id="KW-0479">Metal-binding</keyword>
<evidence type="ECO:0000256" key="6">
    <source>
        <dbReference type="ARBA" id="ARBA00022692"/>
    </source>
</evidence>
<feature type="transmembrane region" description="Helical" evidence="13">
    <location>
        <begin position="56"/>
        <end position="74"/>
    </location>
</feature>